<dbReference type="Gene3D" id="3.40.50.1820">
    <property type="entry name" value="alpha/beta hydrolase"/>
    <property type="match status" value="2"/>
</dbReference>
<evidence type="ECO:0000256" key="2">
    <source>
        <dbReference type="SAM" id="Phobius"/>
    </source>
</evidence>
<feature type="transmembrane region" description="Helical" evidence="2">
    <location>
        <begin position="32"/>
        <end position="50"/>
    </location>
</feature>
<dbReference type="OrthoDB" id="2498029at2759"/>
<sequence length="429" mass="48879">MASTRLPNEEKEFIAASKEENPSCLLKNMKTLFWFGAILGIAGYVLVVWLPQNYFYIGWENVPELPGLEEKWVSTLDKDVKLQSITFSSEDGQCSGDLYEPASEKSKYKNTKGEFPIIIMGHGIGSTRDQGLQRFAEKFANQGLAVLAFDYRTYGRSPGLPRHYLSPTRHVQDFKNAVAYVQSLSFVDKKRIVLWGSRFTFSKKKKLHIPENSWIFFIFIFFHIFLKISYGGGHVIKAASDLPSLAAVISQVPFMGNTPHESKLDEMKKRGLKVIGLGLLGSISANIRHWLGMPEIYGPIYAHQSTQPFRLAMNYWELIGEPQESWLEKHPKNRPNDWKNGALIRPLFDVLTYRPVASVEKISPNTKVLYIAAKKDKLCPMERVQYALKKTPHAEMALLDCGHFDVYAGESFEQNIRAQLHFLEKILLP</sequence>
<keyword evidence="2" id="KW-0812">Transmembrane</keyword>
<dbReference type="InterPro" id="IPR022742">
    <property type="entry name" value="Hydrolase_4"/>
</dbReference>
<dbReference type="EMBL" id="ASPP01016763">
    <property type="protein sequence ID" value="ETO17372.1"/>
    <property type="molecule type" value="Genomic_DNA"/>
</dbReference>
<evidence type="ECO:0000313" key="5">
    <source>
        <dbReference type="Proteomes" id="UP000023152"/>
    </source>
</evidence>
<dbReference type="Proteomes" id="UP000023152">
    <property type="component" value="Unassembled WGS sequence"/>
</dbReference>
<comment type="caution">
    <text evidence="4">The sequence shown here is derived from an EMBL/GenBank/DDBJ whole genome shotgun (WGS) entry which is preliminary data.</text>
</comment>
<keyword evidence="2" id="KW-1133">Transmembrane helix</keyword>
<feature type="transmembrane region" description="Helical" evidence="2">
    <location>
        <begin position="213"/>
        <end position="230"/>
    </location>
</feature>
<dbReference type="PANTHER" id="PTHR47751">
    <property type="entry name" value="SUPERFAMILY HYDROLASE, PUTATIVE (AFU_ORTHOLOGUE AFUA_2G16580)-RELATED"/>
    <property type="match status" value="1"/>
</dbReference>
<feature type="domain" description="Serine aminopeptidase S33" evidence="3">
    <location>
        <begin position="117"/>
        <end position="189"/>
    </location>
</feature>
<keyword evidence="5" id="KW-1185">Reference proteome</keyword>
<organism evidence="4 5">
    <name type="scientific">Reticulomyxa filosa</name>
    <dbReference type="NCBI Taxonomy" id="46433"/>
    <lineage>
        <taxon>Eukaryota</taxon>
        <taxon>Sar</taxon>
        <taxon>Rhizaria</taxon>
        <taxon>Retaria</taxon>
        <taxon>Foraminifera</taxon>
        <taxon>Monothalamids</taxon>
        <taxon>Reticulomyxidae</taxon>
        <taxon>Reticulomyxa</taxon>
    </lineage>
</organism>
<evidence type="ECO:0000259" key="3">
    <source>
        <dbReference type="Pfam" id="PF12146"/>
    </source>
</evidence>
<dbReference type="SUPFAM" id="SSF53474">
    <property type="entry name" value="alpha/beta-Hydrolases"/>
    <property type="match status" value="2"/>
</dbReference>
<comment type="similarity">
    <text evidence="1">Belongs to the polyketide transferase af380 family.</text>
</comment>
<dbReference type="GO" id="GO:0016787">
    <property type="term" value="F:hydrolase activity"/>
    <property type="evidence" value="ECO:0007669"/>
    <property type="project" value="UniProtKB-KW"/>
</dbReference>
<dbReference type="InterPro" id="IPR051411">
    <property type="entry name" value="Polyketide_trans_af380"/>
</dbReference>
<gene>
    <name evidence="4" type="ORF">RFI_19951</name>
</gene>
<accession>X6MVB1</accession>
<protein>
    <submittedName>
        <fullName evidence="4">Alpha/beta hydrolase fold protein</fullName>
    </submittedName>
</protein>
<dbReference type="InterPro" id="IPR029058">
    <property type="entry name" value="AB_hydrolase_fold"/>
</dbReference>
<evidence type="ECO:0000313" key="4">
    <source>
        <dbReference type="EMBL" id="ETO17372.1"/>
    </source>
</evidence>
<dbReference type="AlphaFoldDB" id="X6MVB1"/>
<keyword evidence="4" id="KW-0378">Hydrolase</keyword>
<dbReference type="PANTHER" id="PTHR47751:SF2">
    <property type="entry name" value="DLTD N-TERMINAL DOMAIN PROTEIN (AFU_ORTHOLOGUE AFUA_8G00380)-RELATED"/>
    <property type="match status" value="1"/>
</dbReference>
<dbReference type="OMA" id="CPILFCV"/>
<name>X6MVB1_RETFI</name>
<reference evidence="4 5" key="1">
    <citation type="journal article" date="2013" name="Curr. Biol.">
        <title>The Genome of the Foraminiferan Reticulomyxa filosa.</title>
        <authorList>
            <person name="Glockner G."/>
            <person name="Hulsmann N."/>
            <person name="Schleicher M."/>
            <person name="Noegel A.A."/>
            <person name="Eichinger L."/>
            <person name="Gallinger C."/>
            <person name="Pawlowski J."/>
            <person name="Sierra R."/>
            <person name="Euteneuer U."/>
            <person name="Pillet L."/>
            <person name="Moustafa A."/>
            <person name="Platzer M."/>
            <person name="Groth M."/>
            <person name="Szafranski K."/>
            <person name="Schliwa M."/>
        </authorList>
    </citation>
    <scope>NUCLEOTIDE SEQUENCE [LARGE SCALE GENOMIC DNA]</scope>
</reference>
<proteinExistence type="inferred from homology"/>
<evidence type="ECO:0000256" key="1">
    <source>
        <dbReference type="ARBA" id="ARBA00029464"/>
    </source>
</evidence>
<keyword evidence="2" id="KW-0472">Membrane</keyword>
<dbReference type="Pfam" id="PF12146">
    <property type="entry name" value="Hydrolase_4"/>
    <property type="match status" value="1"/>
</dbReference>